<dbReference type="PATRIC" id="fig|887901.3.peg.1275"/>
<evidence type="ECO:0000313" key="1">
    <source>
        <dbReference type="EMBL" id="EWC91832.1"/>
    </source>
</evidence>
<evidence type="ECO:0000313" key="2">
    <source>
        <dbReference type="Proteomes" id="UP000023482"/>
    </source>
</evidence>
<proteinExistence type="predicted"/>
<reference evidence="1 2" key="1">
    <citation type="submission" date="2014-01" db="EMBL/GenBank/DDBJ databases">
        <authorList>
            <person name="Durkin A.S."/>
            <person name="McCorrison J."/>
            <person name="Torralba M."/>
            <person name="Gillis M."/>
            <person name="Haft D.H."/>
            <person name="Methe B."/>
            <person name="Sutton G."/>
            <person name="Nelson K.E."/>
        </authorList>
    </citation>
    <scope>NUCLEOTIDE SEQUENCE [LARGE SCALE GENOMIC DNA]</scope>
    <source>
        <strain evidence="1 2">ATCC 51270</strain>
    </source>
</reference>
<comment type="caution">
    <text evidence="1">The sequence shown here is derived from an EMBL/GenBank/DDBJ whole genome shotgun (WGS) entry which is preliminary data.</text>
</comment>
<dbReference type="EMBL" id="JDFF01000022">
    <property type="protein sequence ID" value="EWC91832.1"/>
    <property type="molecule type" value="Genomic_DNA"/>
</dbReference>
<keyword evidence="2" id="KW-1185">Reference proteome</keyword>
<protein>
    <submittedName>
        <fullName evidence="1">Uncharacterized protein</fullName>
    </submittedName>
</protein>
<sequence>MMLLDDTLFSRPISTRLRYRGKVQRVAPVTSLQLSPLPHSG</sequence>
<accession>Z4WSP5</accession>
<gene>
    <name evidence="1" type="ORF">HMPREF0636_1519</name>
</gene>
<name>Z4WSP5_9PORP</name>
<dbReference type="Proteomes" id="UP000023482">
    <property type="component" value="Unassembled WGS sequence"/>
</dbReference>
<organism evidence="1 2">
    <name type="scientific">Porphyromonas catoniae ATCC 51270</name>
    <dbReference type="NCBI Taxonomy" id="887901"/>
    <lineage>
        <taxon>Bacteria</taxon>
        <taxon>Pseudomonadati</taxon>
        <taxon>Bacteroidota</taxon>
        <taxon>Bacteroidia</taxon>
        <taxon>Bacteroidales</taxon>
        <taxon>Porphyromonadaceae</taxon>
        <taxon>Porphyromonas</taxon>
    </lineage>
</organism>
<dbReference type="AlphaFoldDB" id="Z4WSP5"/>